<evidence type="ECO:0000313" key="1">
    <source>
        <dbReference type="EMBL" id="KPJ17996.1"/>
    </source>
</evidence>
<dbReference type="EMBL" id="KQ460047">
    <property type="protein sequence ID" value="KPJ17996.1"/>
    <property type="molecule type" value="Genomic_DNA"/>
</dbReference>
<gene>
    <name evidence="1" type="ORF">RR48_02767</name>
</gene>
<protein>
    <submittedName>
        <fullName evidence="1">Uncharacterized protein</fullName>
    </submittedName>
</protein>
<reference evidence="1 2" key="1">
    <citation type="journal article" date="2015" name="Nat. Commun.">
        <title>Outbred genome sequencing and CRISPR/Cas9 gene editing in butterflies.</title>
        <authorList>
            <person name="Li X."/>
            <person name="Fan D."/>
            <person name="Zhang W."/>
            <person name="Liu G."/>
            <person name="Zhang L."/>
            <person name="Zhao L."/>
            <person name="Fang X."/>
            <person name="Chen L."/>
            <person name="Dong Y."/>
            <person name="Chen Y."/>
            <person name="Ding Y."/>
            <person name="Zhao R."/>
            <person name="Feng M."/>
            <person name="Zhu Y."/>
            <person name="Feng Y."/>
            <person name="Jiang X."/>
            <person name="Zhu D."/>
            <person name="Xiang H."/>
            <person name="Feng X."/>
            <person name="Li S."/>
            <person name="Wang J."/>
            <person name="Zhang G."/>
            <person name="Kronforst M.R."/>
            <person name="Wang W."/>
        </authorList>
    </citation>
    <scope>NUCLEOTIDE SEQUENCE [LARGE SCALE GENOMIC DNA]</scope>
    <source>
        <strain evidence="1">Ya'a_city_454_Pm</strain>
        <tissue evidence="1">Whole body</tissue>
    </source>
</reference>
<evidence type="ECO:0000313" key="2">
    <source>
        <dbReference type="Proteomes" id="UP000053240"/>
    </source>
</evidence>
<dbReference type="InParanoid" id="A0A0N0PE49"/>
<dbReference type="Proteomes" id="UP000053240">
    <property type="component" value="Unassembled WGS sequence"/>
</dbReference>
<sequence length="411" mass="47070">MTDYYCLLYNTNICNTSFDLRAYPENTHVPRARRTTDVSNKRKRFISVLSLALSYNALSDIPTTLQRVQEAVTRTRAQLNKTADAIGGETSASLALIRAAIDQPINDIKVSCLPNTEEDECMHKLKMYREKNYEHCFEYDRNLELYEKSKEYFNNPQLIDFYKDITEISDSNDEVALSMQAIGRTILTILTLLVVCYNAEKAARNDQCGKNNLMLKNLDAFYLMLPVTTIEARVKSKRFVAVLSSALIYYSKSNATEKIDRVREAVNKTKEELNQSGDALAGQMRAYLTHLRDVISQPINDVKASCSPKTTQSDCEDALKKCHKMNKEKCSDYDRNLDLYQKSRHFFAGDEFGRFVKTLPEVFENGDEMALAFFVDMVLVEFIDLVIEGRNLYRMLTYNSYSCYVSPVGLL</sequence>
<name>A0A0N0PE49_PAPMA</name>
<accession>A0A0N0PE49</accession>
<organism evidence="1 2">
    <name type="scientific">Papilio machaon</name>
    <name type="common">Old World swallowtail butterfly</name>
    <dbReference type="NCBI Taxonomy" id="76193"/>
    <lineage>
        <taxon>Eukaryota</taxon>
        <taxon>Metazoa</taxon>
        <taxon>Ecdysozoa</taxon>
        <taxon>Arthropoda</taxon>
        <taxon>Hexapoda</taxon>
        <taxon>Insecta</taxon>
        <taxon>Pterygota</taxon>
        <taxon>Neoptera</taxon>
        <taxon>Endopterygota</taxon>
        <taxon>Lepidoptera</taxon>
        <taxon>Glossata</taxon>
        <taxon>Ditrysia</taxon>
        <taxon>Papilionoidea</taxon>
        <taxon>Papilionidae</taxon>
        <taxon>Papilioninae</taxon>
        <taxon>Papilio</taxon>
    </lineage>
</organism>
<dbReference type="AlphaFoldDB" id="A0A0N0PE49"/>
<keyword evidence="2" id="KW-1185">Reference proteome</keyword>
<proteinExistence type="predicted"/>